<feature type="domain" description="Carbohydrate kinase FGGY N-terminal" evidence="6">
    <location>
        <begin position="3"/>
        <end position="269"/>
    </location>
</feature>
<dbReference type="InterPro" id="IPR018484">
    <property type="entry name" value="FGGY_N"/>
</dbReference>
<dbReference type="Pfam" id="PF02782">
    <property type="entry name" value="FGGY_C"/>
    <property type="match status" value="1"/>
</dbReference>
<dbReference type="eggNOG" id="COG1070">
    <property type="taxonomic scope" value="Bacteria"/>
</dbReference>
<dbReference type="PIRSF" id="PIRSF000538">
    <property type="entry name" value="GlpK"/>
    <property type="match status" value="1"/>
</dbReference>
<name>A0A087CDP6_9BIFI</name>
<dbReference type="InterPro" id="IPR018485">
    <property type="entry name" value="FGGY_C"/>
</dbReference>
<dbReference type="PANTHER" id="PTHR43095:SF5">
    <property type="entry name" value="XYLULOSE KINASE"/>
    <property type="match status" value="1"/>
</dbReference>
<reference evidence="8 9" key="1">
    <citation type="submission" date="2014-03" db="EMBL/GenBank/DDBJ databases">
        <title>Genomics of Bifidobacteria.</title>
        <authorList>
            <person name="Ventura M."/>
            <person name="Milani C."/>
            <person name="Lugli G.A."/>
        </authorList>
    </citation>
    <scope>NUCLEOTIDE SEQUENCE [LARGE SCALE GENOMIC DNA]</scope>
    <source>
        <strain evidence="8 9">LMG 21775</strain>
    </source>
</reference>
<evidence type="ECO:0000256" key="4">
    <source>
        <dbReference type="ARBA" id="ARBA00022777"/>
    </source>
</evidence>
<evidence type="ECO:0000259" key="6">
    <source>
        <dbReference type="Pfam" id="PF00370"/>
    </source>
</evidence>
<keyword evidence="4 5" id="KW-0418">Kinase</keyword>
<dbReference type="Gene3D" id="3.30.420.40">
    <property type="match status" value="2"/>
</dbReference>
<dbReference type="InterPro" id="IPR043129">
    <property type="entry name" value="ATPase_NBD"/>
</dbReference>
<dbReference type="Pfam" id="PF00370">
    <property type="entry name" value="FGGY_N"/>
    <property type="match status" value="1"/>
</dbReference>
<dbReference type="InterPro" id="IPR000577">
    <property type="entry name" value="Carb_kinase_FGGY"/>
</dbReference>
<dbReference type="RefSeq" id="WP_033495293.1">
    <property type="nucleotide sequence ID" value="NZ_JGZI01000010.1"/>
</dbReference>
<dbReference type="EMBL" id="JGZI01000010">
    <property type="protein sequence ID" value="KFI81396.1"/>
    <property type="molecule type" value="Genomic_DNA"/>
</dbReference>
<keyword evidence="2" id="KW-0859">Xylose metabolism</keyword>
<gene>
    <name evidence="8" type="ORF">BPSY_1804</name>
</gene>
<keyword evidence="3 5" id="KW-0808">Transferase</keyword>
<accession>A0A087CDP6</accession>
<sequence>MAYIATFDMGTTAVKAVLVSVDDDRIGRSEALDDDARMEIAASASITLPRSVEEDGWHEQDPEDWWHCFIEAWHALTDALDGMNAGKDATAGSVVGIILSGQMQDVITVDSQCRPVRKAILYSDGRAAHQAGFLAEAYGEDRFLDVVGNRCEGSLPLPKLMWLKEHEPQAYADTAHVLFDAKDYIVARLTGSYIGDVTACSTAGAMNIRTRSWEKPLIAAAGIDIGIFPELHSPQDIVGRVSRSVSALTGFAQGTAVFAGIGDAGATTLASAVTKSGEYNINIGTSGWIAGVSEGPITDQPGLANLAYAMPEGYINGVPFLNAGGVHGWATRVFAAGVEDSNGDGRSSQQDFDRMSGLLERSVPGSHGVLCLPYLVGERFPVMNADIRGAYVGIGVNTDRADMARASLEGVAFSLRQGLECFDAKAEDITLVGGGAREGVWCQILADVLGSRIEVLDNAAVMPAVALSCLVLYTFHEEKRQENGAPVGEGIGRVLGRLRSQRHGSLYEAKAGAMKLYDAAYERFVRLYPSVNAMQ</sequence>
<evidence type="ECO:0000259" key="7">
    <source>
        <dbReference type="Pfam" id="PF02782"/>
    </source>
</evidence>
<dbReference type="OrthoDB" id="9805576at2"/>
<comment type="similarity">
    <text evidence="1 5">Belongs to the FGGY kinase family.</text>
</comment>
<dbReference type="GO" id="GO:0042732">
    <property type="term" value="P:D-xylose metabolic process"/>
    <property type="evidence" value="ECO:0007669"/>
    <property type="project" value="UniProtKB-KW"/>
</dbReference>
<evidence type="ECO:0000256" key="2">
    <source>
        <dbReference type="ARBA" id="ARBA00022629"/>
    </source>
</evidence>
<dbReference type="STRING" id="218140.BPSY_1804"/>
<dbReference type="CDD" id="cd07805">
    <property type="entry name" value="ASKHA_NBD_FGGY_CvXK-like"/>
    <property type="match status" value="1"/>
</dbReference>
<dbReference type="GeneID" id="98300997"/>
<dbReference type="GO" id="GO:0004856">
    <property type="term" value="F:D-xylulokinase activity"/>
    <property type="evidence" value="ECO:0007669"/>
    <property type="project" value="UniProtKB-EC"/>
</dbReference>
<protein>
    <submittedName>
        <fullName evidence="8">Xylulokinase</fullName>
        <ecNumber evidence="8">2.7.1.17</ecNumber>
    </submittedName>
</protein>
<proteinExistence type="inferred from homology"/>
<feature type="domain" description="Carbohydrate kinase FGGY C-terminal" evidence="7">
    <location>
        <begin position="280"/>
        <end position="459"/>
    </location>
</feature>
<comment type="caution">
    <text evidence="8">The sequence shown here is derived from an EMBL/GenBank/DDBJ whole genome shotgun (WGS) entry which is preliminary data.</text>
</comment>
<keyword evidence="2" id="KW-0119">Carbohydrate metabolism</keyword>
<dbReference type="InterPro" id="IPR050406">
    <property type="entry name" value="FGGY_Carb_Kinase"/>
</dbReference>
<evidence type="ECO:0000256" key="3">
    <source>
        <dbReference type="ARBA" id="ARBA00022679"/>
    </source>
</evidence>
<evidence type="ECO:0000256" key="1">
    <source>
        <dbReference type="ARBA" id="ARBA00009156"/>
    </source>
</evidence>
<keyword evidence="9" id="KW-1185">Reference proteome</keyword>
<dbReference type="PROSITE" id="PS00445">
    <property type="entry name" value="FGGY_KINASES_2"/>
    <property type="match status" value="1"/>
</dbReference>
<dbReference type="AlphaFoldDB" id="A0A087CDP6"/>
<evidence type="ECO:0000313" key="9">
    <source>
        <dbReference type="Proteomes" id="UP000029050"/>
    </source>
</evidence>
<dbReference type="Proteomes" id="UP000029050">
    <property type="component" value="Unassembled WGS sequence"/>
</dbReference>
<dbReference type="PANTHER" id="PTHR43095">
    <property type="entry name" value="SUGAR KINASE"/>
    <property type="match status" value="1"/>
</dbReference>
<dbReference type="SUPFAM" id="SSF53067">
    <property type="entry name" value="Actin-like ATPase domain"/>
    <property type="match status" value="2"/>
</dbReference>
<evidence type="ECO:0000313" key="8">
    <source>
        <dbReference type="EMBL" id="KFI81396.1"/>
    </source>
</evidence>
<dbReference type="PROSITE" id="PS00933">
    <property type="entry name" value="FGGY_KINASES_1"/>
    <property type="match status" value="1"/>
</dbReference>
<dbReference type="EC" id="2.7.1.17" evidence="8"/>
<evidence type="ECO:0000256" key="5">
    <source>
        <dbReference type="RuleBase" id="RU003733"/>
    </source>
</evidence>
<dbReference type="InterPro" id="IPR018483">
    <property type="entry name" value="Carb_kinase_FGGY_CS"/>
</dbReference>
<organism evidence="8 9">
    <name type="scientific">Bifidobacterium psychraerophilum</name>
    <dbReference type="NCBI Taxonomy" id="218140"/>
    <lineage>
        <taxon>Bacteria</taxon>
        <taxon>Bacillati</taxon>
        <taxon>Actinomycetota</taxon>
        <taxon>Actinomycetes</taxon>
        <taxon>Bifidobacteriales</taxon>
        <taxon>Bifidobacteriaceae</taxon>
        <taxon>Bifidobacterium</taxon>
    </lineage>
</organism>